<accession>A0A699XG32</accession>
<reference evidence="1" key="1">
    <citation type="journal article" date="2019" name="Sci. Rep.">
        <title>Draft genome of Tanacetum cinerariifolium, the natural source of mosquito coil.</title>
        <authorList>
            <person name="Yamashiro T."/>
            <person name="Shiraishi A."/>
            <person name="Satake H."/>
            <person name="Nakayama K."/>
        </authorList>
    </citation>
    <scope>NUCLEOTIDE SEQUENCE</scope>
</reference>
<gene>
    <name evidence="1" type="ORF">Tci_930991</name>
</gene>
<dbReference type="AlphaFoldDB" id="A0A699XG32"/>
<evidence type="ECO:0000313" key="1">
    <source>
        <dbReference type="EMBL" id="GFD59022.1"/>
    </source>
</evidence>
<organism evidence="1">
    <name type="scientific">Tanacetum cinerariifolium</name>
    <name type="common">Dalmatian daisy</name>
    <name type="synonym">Chrysanthemum cinerariifolium</name>
    <dbReference type="NCBI Taxonomy" id="118510"/>
    <lineage>
        <taxon>Eukaryota</taxon>
        <taxon>Viridiplantae</taxon>
        <taxon>Streptophyta</taxon>
        <taxon>Embryophyta</taxon>
        <taxon>Tracheophyta</taxon>
        <taxon>Spermatophyta</taxon>
        <taxon>Magnoliopsida</taxon>
        <taxon>eudicotyledons</taxon>
        <taxon>Gunneridae</taxon>
        <taxon>Pentapetalae</taxon>
        <taxon>asterids</taxon>
        <taxon>campanulids</taxon>
        <taxon>Asterales</taxon>
        <taxon>Asteraceae</taxon>
        <taxon>Asteroideae</taxon>
        <taxon>Anthemideae</taxon>
        <taxon>Anthemidinae</taxon>
        <taxon>Tanacetum</taxon>
    </lineage>
</organism>
<proteinExistence type="predicted"/>
<dbReference type="EMBL" id="BKCJ011860256">
    <property type="protein sequence ID" value="GFD59022.1"/>
    <property type="molecule type" value="Genomic_DNA"/>
</dbReference>
<feature type="non-terminal residue" evidence="1">
    <location>
        <position position="1"/>
    </location>
</feature>
<name>A0A699XG32_TANCI</name>
<feature type="non-terminal residue" evidence="1">
    <location>
        <position position="83"/>
    </location>
</feature>
<protein>
    <submittedName>
        <fullName evidence="1">Uncharacterized protein</fullName>
    </submittedName>
</protein>
<sequence length="83" mass="8033">VCGGAAGRAGRFYVCAPQCGGPAPAGAARAPGGIVPGASSARCRGAGFFARYLLVGHHRILRAGGPPLRRAHGGAARGRAAGG</sequence>
<comment type="caution">
    <text evidence="1">The sequence shown here is derived from an EMBL/GenBank/DDBJ whole genome shotgun (WGS) entry which is preliminary data.</text>
</comment>